<gene>
    <name evidence="1" type="ORF">ENQ76_09335</name>
</gene>
<dbReference type="AlphaFoldDB" id="A0A7C2PAM2"/>
<reference evidence="1" key="1">
    <citation type="journal article" date="2020" name="mSystems">
        <title>Genome- and Community-Level Interaction Insights into Carbon Utilization and Element Cycling Functions of Hydrothermarchaeota in Hydrothermal Sediment.</title>
        <authorList>
            <person name="Zhou Z."/>
            <person name="Liu Y."/>
            <person name="Xu W."/>
            <person name="Pan J."/>
            <person name="Luo Z.H."/>
            <person name="Li M."/>
        </authorList>
    </citation>
    <scope>NUCLEOTIDE SEQUENCE [LARGE SCALE GENOMIC DNA]</scope>
    <source>
        <strain evidence="1">SpSt-339</strain>
    </source>
</reference>
<accession>A0A7C2PAM2</accession>
<sequence>MDYAPLPLTDNSLVRRLALHVARELGWNEDWLNDGGKGFVHTHSQGPVVLESPGIRVLRPTTAQLLAMKLMAWRDDVDIQDAGLLLDSLQIQSPEEAWNQCAEFVIPGMELKARYALDDLWQRRD</sequence>
<protein>
    <submittedName>
        <fullName evidence="1">Uncharacterized protein</fullName>
    </submittedName>
</protein>
<proteinExistence type="predicted"/>
<comment type="caution">
    <text evidence="1">The sequence shown here is derived from an EMBL/GenBank/DDBJ whole genome shotgun (WGS) entry which is preliminary data.</text>
</comment>
<name>A0A7C2PAM2_9PLAN</name>
<dbReference type="EMBL" id="DSOK01000262">
    <property type="protein sequence ID" value="HEN15656.1"/>
    <property type="molecule type" value="Genomic_DNA"/>
</dbReference>
<organism evidence="1">
    <name type="scientific">Schlesneria paludicola</name>
    <dbReference type="NCBI Taxonomy" id="360056"/>
    <lineage>
        <taxon>Bacteria</taxon>
        <taxon>Pseudomonadati</taxon>
        <taxon>Planctomycetota</taxon>
        <taxon>Planctomycetia</taxon>
        <taxon>Planctomycetales</taxon>
        <taxon>Planctomycetaceae</taxon>
        <taxon>Schlesneria</taxon>
    </lineage>
</organism>
<evidence type="ECO:0000313" key="1">
    <source>
        <dbReference type="EMBL" id="HEN15656.1"/>
    </source>
</evidence>